<dbReference type="RefSeq" id="WP_274113142.1">
    <property type="nucleotide sequence ID" value="NZ_JAPCKI010000015.1"/>
</dbReference>
<dbReference type="EMBL" id="JAPCKI010000015">
    <property type="protein sequence ID" value="MDD2179724.1"/>
    <property type="molecule type" value="Genomic_DNA"/>
</dbReference>
<dbReference type="InterPro" id="IPR014054">
    <property type="entry name" value="Phage_regulatory_Rha"/>
</dbReference>
<comment type="caution">
    <text evidence="1">The sequence shown here is derived from an EMBL/GenBank/DDBJ whole genome shotgun (WGS) entry which is preliminary data.</text>
</comment>
<name>A0ABT5S1C5_9BURK</name>
<sequence length="225" mass="24723">MTKPQKKKIPCVVAQGSIANTGAVDFGLTTIKEEPRADTRLLAQHLGNQHKNVFEMVKNYKADFEQIGKVTFQTEALPSGQSEKFALLNEDQAYLLLTYSRNTPKVRALKVKMVQAFRDARRAAEVRQTEYLPSYHALHDAIKRAANGSPNERFMHMNANKELNRLAGVQPGQRASAGQLQQSILAVGCAMAAKAAAAATDRHGLHQHIKNALKPLDGVLSLEGK</sequence>
<gene>
    <name evidence="1" type="ORF">OIN59_19975</name>
</gene>
<evidence type="ECO:0000313" key="1">
    <source>
        <dbReference type="EMBL" id="MDD2179724.1"/>
    </source>
</evidence>
<organism evidence="1 2">
    <name type="scientific">Acidovorax benzenivorans</name>
    <dbReference type="NCBI Taxonomy" id="2987520"/>
    <lineage>
        <taxon>Bacteria</taxon>
        <taxon>Pseudomonadati</taxon>
        <taxon>Pseudomonadota</taxon>
        <taxon>Betaproteobacteria</taxon>
        <taxon>Burkholderiales</taxon>
        <taxon>Comamonadaceae</taxon>
        <taxon>Acidovorax</taxon>
    </lineage>
</organism>
<evidence type="ECO:0000313" key="2">
    <source>
        <dbReference type="Proteomes" id="UP001148932"/>
    </source>
</evidence>
<reference evidence="1" key="1">
    <citation type="submission" date="2022-10" db="EMBL/GenBank/DDBJ databases">
        <title>Description of microaerobic benzene degrading bacteria.</title>
        <authorList>
            <person name="Bedics A."/>
            <person name="Tancsics A."/>
            <person name="Banerjee S."/>
        </authorList>
    </citation>
    <scope>NUCLEOTIDE SEQUENCE</scope>
    <source>
        <strain evidence="1">D2M1</strain>
    </source>
</reference>
<accession>A0ABT5S1C5</accession>
<dbReference type="Proteomes" id="UP001148932">
    <property type="component" value="Unassembled WGS sequence"/>
</dbReference>
<keyword evidence="2" id="KW-1185">Reference proteome</keyword>
<protein>
    <submittedName>
        <fullName evidence="1">Rha family transcriptional regulator</fullName>
    </submittedName>
</protein>
<dbReference type="Pfam" id="PF09669">
    <property type="entry name" value="Phage_pRha"/>
    <property type="match status" value="1"/>
</dbReference>
<proteinExistence type="predicted"/>